<dbReference type="InterPro" id="IPR029063">
    <property type="entry name" value="SAM-dependent_MTases_sf"/>
</dbReference>
<dbReference type="InterPro" id="IPR019012">
    <property type="entry name" value="RNA_cap_Gua-N2-MeTrfase"/>
</dbReference>
<evidence type="ECO:0000256" key="6">
    <source>
        <dbReference type="ARBA" id="ARBA00049075"/>
    </source>
</evidence>
<comment type="catalytic activity">
    <reaction evidence="5">
        <text>a 5'-end (N(2),N(7)-dimethyl 5'-triphosphoguanosine)-ribonucleoside in snRNA + S-adenosyl-L-methionine = a 5'-end (N(2),N(2),N(7)-trimethyl 5'-triphosphoguanosine)-ribonucleoside in snRNA + S-adenosyl-L-homocysteine + H(+)</text>
        <dbReference type="Rhea" id="RHEA:78479"/>
        <dbReference type="Rhea" id="RHEA-COMP:19087"/>
        <dbReference type="Rhea" id="RHEA-COMP:19089"/>
        <dbReference type="ChEBI" id="CHEBI:15378"/>
        <dbReference type="ChEBI" id="CHEBI:57856"/>
        <dbReference type="ChEBI" id="CHEBI:59789"/>
        <dbReference type="ChEBI" id="CHEBI:167623"/>
        <dbReference type="ChEBI" id="CHEBI:172880"/>
    </reaction>
    <physiologicalReaction direction="left-to-right" evidence="5">
        <dbReference type="Rhea" id="RHEA:78480"/>
    </physiologicalReaction>
</comment>
<comment type="caution">
    <text evidence="8">The sequence shown here is derived from an EMBL/GenBank/DDBJ whole genome shotgun (WGS) entry which is preliminary data.</text>
</comment>
<evidence type="ECO:0000256" key="5">
    <source>
        <dbReference type="ARBA" id="ARBA00048763"/>
    </source>
</evidence>
<protein>
    <recommendedName>
        <fullName evidence="1">Trimethylguanosine synthase</fullName>
    </recommendedName>
    <alternativeName>
        <fullName evidence="7">Cap-specific guanine-N(2) methyltransferase</fullName>
    </alternativeName>
</protein>
<dbReference type="EMBL" id="JAPFFF010000002">
    <property type="protein sequence ID" value="KAK8896243.1"/>
    <property type="molecule type" value="Genomic_DNA"/>
</dbReference>
<dbReference type="Gene3D" id="3.40.50.150">
    <property type="entry name" value="Vaccinia Virus protein VP39"/>
    <property type="match status" value="1"/>
</dbReference>
<reference evidence="8 9" key="1">
    <citation type="submission" date="2024-04" db="EMBL/GenBank/DDBJ databases">
        <title>Tritrichomonas musculus Genome.</title>
        <authorList>
            <person name="Alves-Ferreira E."/>
            <person name="Grigg M."/>
            <person name="Lorenzi H."/>
            <person name="Galac M."/>
        </authorList>
    </citation>
    <scope>NUCLEOTIDE SEQUENCE [LARGE SCALE GENOMIC DNA]</scope>
    <source>
        <strain evidence="8 9">EAF2021</strain>
    </source>
</reference>
<evidence type="ECO:0000256" key="2">
    <source>
        <dbReference type="ARBA" id="ARBA00025783"/>
    </source>
</evidence>
<dbReference type="PANTHER" id="PTHR14741">
    <property type="entry name" value="S-ADENOSYLMETHIONINE-DEPENDENT METHYLTRANSFERASE RELATED"/>
    <property type="match status" value="1"/>
</dbReference>
<evidence type="ECO:0000256" key="1">
    <source>
        <dbReference type="ARBA" id="ARBA00018517"/>
    </source>
</evidence>
<evidence type="ECO:0000256" key="4">
    <source>
        <dbReference type="ARBA" id="ARBA00048740"/>
    </source>
</evidence>
<comment type="catalytic activity">
    <reaction evidence="4">
        <text>a 5'-end (N(7)-methyl 5'-triphosphoguanosine)-ribonucleoside in snoRNA + S-adenosyl-L-methionine = a 5'-end (N(2),N(7)-dimethyl 5'-triphosphoguanosine)-ribonucleoside in snoRNA + S-adenosyl-L-homocysteine + H(+)</text>
        <dbReference type="Rhea" id="RHEA:78475"/>
        <dbReference type="Rhea" id="RHEA-COMP:19086"/>
        <dbReference type="Rhea" id="RHEA-COMP:19088"/>
        <dbReference type="ChEBI" id="CHEBI:15378"/>
        <dbReference type="ChEBI" id="CHEBI:57856"/>
        <dbReference type="ChEBI" id="CHEBI:59789"/>
        <dbReference type="ChEBI" id="CHEBI:156461"/>
        <dbReference type="ChEBI" id="CHEBI:172880"/>
    </reaction>
    <physiologicalReaction direction="left-to-right" evidence="4">
        <dbReference type="Rhea" id="RHEA:78476"/>
    </physiologicalReaction>
</comment>
<dbReference type="Pfam" id="PF09445">
    <property type="entry name" value="Methyltransf_15"/>
    <property type="match status" value="1"/>
</dbReference>
<comment type="catalytic activity">
    <reaction evidence="6">
        <text>a 5'-end (N(7)-methyl 5'-triphosphoguanosine)-ribonucleoside in snRNA + S-adenosyl-L-methionine = a 5'-end (N(2),N(7)-dimethyl 5'-triphosphoguanosine)-ribonucleoside in snRNA + S-adenosyl-L-homocysteine + H(+)</text>
        <dbReference type="Rhea" id="RHEA:78471"/>
        <dbReference type="Rhea" id="RHEA-COMP:19085"/>
        <dbReference type="Rhea" id="RHEA-COMP:19087"/>
        <dbReference type="ChEBI" id="CHEBI:15378"/>
        <dbReference type="ChEBI" id="CHEBI:57856"/>
        <dbReference type="ChEBI" id="CHEBI:59789"/>
        <dbReference type="ChEBI" id="CHEBI:156461"/>
        <dbReference type="ChEBI" id="CHEBI:172880"/>
    </reaction>
    <physiologicalReaction direction="left-to-right" evidence="6">
        <dbReference type="Rhea" id="RHEA:78472"/>
    </physiologicalReaction>
</comment>
<sequence length="261" mass="29205">MKRLFDDGRQIWEIVPSEITEAPSNILSKYNPFVKKKSKCFDDYNIYSIQRYWDRRFLYWPNFDSGICTDTVGLYSVTPWDSAVQIAQTLDSYYPNDSSIIVDACCGVGGNTVAFSRCINGSNVIGVDTNSTRLICAKNNSKVSGSEIYTDFVRDDAINFVSSLRGTARFVFSSPPWGGPGYSIKTLQDIPFDVFALMEATMKGCIGNNGRLVLYLPRHFPVKEAKKLVIKGTKMSKFDVTTGKDEKVIASCFLYGKPKNS</sequence>
<evidence type="ECO:0000256" key="3">
    <source>
        <dbReference type="ARBA" id="ARBA00047418"/>
    </source>
</evidence>
<evidence type="ECO:0000256" key="7">
    <source>
        <dbReference type="ARBA" id="ARBA00049790"/>
    </source>
</evidence>
<keyword evidence="9" id="KW-1185">Reference proteome</keyword>
<comment type="catalytic activity">
    <reaction evidence="3">
        <text>a 5'-end (N(2),N(7)-dimethyl 5'-triphosphoguanosine)-ribonucleoside in snoRNA + S-adenosyl-L-methionine = a 5'-end (N(2),N(2),N(7)-trimethyl 5'-triphosphoguanosine)-ribonucleoside in snoRNA + S-adenosyl-L-homocysteine + H(+)</text>
        <dbReference type="Rhea" id="RHEA:78507"/>
        <dbReference type="Rhea" id="RHEA-COMP:19088"/>
        <dbReference type="Rhea" id="RHEA-COMP:19090"/>
        <dbReference type="ChEBI" id="CHEBI:15378"/>
        <dbReference type="ChEBI" id="CHEBI:57856"/>
        <dbReference type="ChEBI" id="CHEBI:59789"/>
        <dbReference type="ChEBI" id="CHEBI:167623"/>
        <dbReference type="ChEBI" id="CHEBI:172880"/>
    </reaction>
    <physiologicalReaction direction="left-to-right" evidence="3">
        <dbReference type="Rhea" id="RHEA:78508"/>
    </physiologicalReaction>
</comment>
<comment type="similarity">
    <text evidence="2">Belongs to the methyltransferase superfamily. Trimethylguanosine synthase family.</text>
</comment>
<dbReference type="SUPFAM" id="SSF53335">
    <property type="entry name" value="S-adenosyl-L-methionine-dependent methyltransferases"/>
    <property type="match status" value="1"/>
</dbReference>
<accession>A0ABR2KYP9</accession>
<evidence type="ECO:0000313" key="9">
    <source>
        <dbReference type="Proteomes" id="UP001470230"/>
    </source>
</evidence>
<evidence type="ECO:0000313" key="8">
    <source>
        <dbReference type="EMBL" id="KAK8896243.1"/>
    </source>
</evidence>
<dbReference type="PANTHER" id="PTHR14741:SF32">
    <property type="entry name" value="TRIMETHYLGUANOSINE SYNTHASE"/>
    <property type="match status" value="1"/>
</dbReference>
<organism evidence="8 9">
    <name type="scientific">Tritrichomonas musculus</name>
    <dbReference type="NCBI Taxonomy" id="1915356"/>
    <lineage>
        <taxon>Eukaryota</taxon>
        <taxon>Metamonada</taxon>
        <taxon>Parabasalia</taxon>
        <taxon>Tritrichomonadida</taxon>
        <taxon>Tritrichomonadidae</taxon>
        <taxon>Tritrichomonas</taxon>
    </lineage>
</organism>
<dbReference type="Proteomes" id="UP001470230">
    <property type="component" value="Unassembled WGS sequence"/>
</dbReference>
<name>A0ABR2KYP9_9EUKA</name>
<proteinExistence type="inferred from homology"/>
<gene>
    <name evidence="8" type="ORF">M9Y10_014139</name>
</gene>